<sequence length="78" mass="8545">MTLSPFIQLLEEDKGTREGETYRIITTFFATSSTDLAYSGTTRAADVDLYGCAQGYEGREDEEAAGELHFKGGFGFGF</sequence>
<evidence type="ECO:0000313" key="1">
    <source>
        <dbReference type="EMBL" id="CAG8951947.1"/>
    </source>
</evidence>
<dbReference type="EMBL" id="CAJVRL010000044">
    <property type="protein sequence ID" value="CAG8951947.1"/>
    <property type="molecule type" value="Genomic_DNA"/>
</dbReference>
<dbReference type="Proteomes" id="UP000696280">
    <property type="component" value="Unassembled WGS sequence"/>
</dbReference>
<organism evidence="1 2">
    <name type="scientific">Hymenoscyphus fraxineus</name>
    <dbReference type="NCBI Taxonomy" id="746836"/>
    <lineage>
        <taxon>Eukaryota</taxon>
        <taxon>Fungi</taxon>
        <taxon>Dikarya</taxon>
        <taxon>Ascomycota</taxon>
        <taxon>Pezizomycotina</taxon>
        <taxon>Leotiomycetes</taxon>
        <taxon>Helotiales</taxon>
        <taxon>Helotiaceae</taxon>
        <taxon>Hymenoscyphus</taxon>
    </lineage>
</organism>
<dbReference type="AlphaFoldDB" id="A0A9N9KTX9"/>
<name>A0A9N9KTX9_9HELO</name>
<proteinExistence type="predicted"/>
<accession>A0A9N9KTX9</accession>
<reference evidence="1" key="1">
    <citation type="submission" date="2021-07" db="EMBL/GenBank/DDBJ databases">
        <authorList>
            <person name="Durling M."/>
        </authorList>
    </citation>
    <scope>NUCLEOTIDE SEQUENCE</scope>
</reference>
<keyword evidence="2" id="KW-1185">Reference proteome</keyword>
<gene>
    <name evidence="1" type="ORF">HYFRA_00005754</name>
</gene>
<comment type="caution">
    <text evidence="1">The sequence shown here is derived from an EMBL/GenBank/DDBJ whole genome shotgun (WGS) entry which is preliminary data.</text>
</comment>
<evidence type="ECO:0000313" key="2">
    <source>
        <dbReference type="Proteomes" id="UP000696280"/>
    </source>
</evidence>
<protein>
    <submittedName>
        <fullName evidence="1">Uncharacterized protein</fullName>
    </submittedName>
</protein>